<feature type="compositionally biased region" description="Low complexity" evidence="19">
    <location>
        <begin position="3741"/>
        <end position="3761"/>
    </location>
</feature>
<dbReference type="GO" id="GO:0005886">
    <property type="term" value="C:plasma membrane"/>
    <property type="evidence" value="ECO:0007669"/>
    <property type="project" value="UniProtKB-SubCell"/>
</dbReference>
<dbReference type="FunFam" id="3.80.10.10:FF:000095">
    <property type="entry name" value="LRR receptor-like serine/threonine-protein kinase GSO1"/>
    <property type="match status" value="5"/>
</dbReference>
<feature type="domain" description="Disease resistance R13L4/SHOC-2-like LRR" evidence="20">
    <location>
        <begin position="3297"/>
        <end position="3465"/>
    </location>
</feature>
<feature type="region of interest" description="Disordered" evidence="19">
    <location>
        <begin position="1"/>
        <end position="145"/>
    </location>
</feature>
<feature type="domain" description="Disease resistance R13L4/SHOC-2-like LRR" evidence="20">
    <location>
        <begin position="814"/>
        <end position="910"/>
    </location>
</feature>
<feature type="region of interest" description="Disordered" evidence="19">
    <location>
        <begin position="3702"/>
        <end position="3770"/>
    </location>
</feature>
<comment type="catalytic activity">
    <reaction evidence="17">
        <text>L-seryl-[protein] + ATP = O-phospho-L-seryl-[protein] + ADP + H(+)</text>
        <dbReference type="Rhea" id="RHEA:17989"/>
        <dbReference type="Rhea" id="RHEA-COMP:9863"/>
        <dbReference type="Rhea" id="RHEA-COMP:11604"/>
        <dbReference type="ChEBI" id="CHEBI:15378"/>
        <dbReference type="ChEBI" id="CHEBI:29999"/>
        <dbReference type="ChEBI" id="CHEBI:30616"/>
        <dbReference type="ChEBI" id="CHEBI:83421"/>
        <dbReference type="ChEBI" id="CHEBI:456216"/>
        <dbReference type="EC" id="2.7.11.1"/>
    </reaction>
</comment>
<comment type="catalytic activity">
    <reaction evidence="16">
        <text>L-threonyl-[protein] + ATP = O-phospho-L-threonyl-[protein] + ADP + H(+)</text>
        <dbReference type="Rhea" id="RHEA:46608"/>
        <dbReference type="Rhea" id="RHEA-COMP:11060"/>
        <dbReference type="Rhea" id="RHEA-COMP:11605"/>
        <dbReference type="ChEBI" id="CHEBI:15378"/>
        <dbReference type="ChEBI" id="CHEBI:30013"/>
        <dbReference type="ChEBI" id="CHEBI:30616"/>
        <dbReference type="ChEBI" id="CHEBI:61977"/>
        <dbReference type="ChEBI" id="CHEBI:456216"/>
        <dbReference type="EC" id="2.7.11.1"/>
    </reaction>
</comment>
<feature type="region of interest" description="Disordered" evidence="19">
    <location>
        <begin position="3483"/>
        <end position="3503"/>
    </location>
</feature>
<keyword evidence="4" id="KW-1003">Cell membrane</keyword>
<evidence type="ECO:0000256" key="16">
    <source>
        <dbReference type="ARBA" id="ARBA00047899"/>
    </source>
</evidence>
<evidence type="ECO:0000256" key="14">
    <source>
        <dbReference type="ARBA" id="ARBA00023136"/>
    </source>
</evidence>
<dbReference type="SMART" id="SM00369">
    <property type="entry name" value="LRR_TYP"/>
    <property type="match status" value="29"/>
</dbReference>
<dbReference type="Pfam" id="PF23598">
    <property type="entry name" value="LRR_14"/>
    <property type="match status" value="2"/>
</dbReference>
<dbReference type="Pfam" id="PF00560">
    <property type="entry name" value="LRR_1"/>
    <property type="match status" value="17"/>
</dbReference>
<evidence type="ECO:0000256" key="10">
    <source>
        <dbReference type="ARBA" id="ARBA00022737"/>
    </source>
</evidence>
<evidence type="ECO:0000256" key="7">
    <source>
        <dbReference type="ARBA" id="ARBA00022614"/>
    </source>
</evidence>
<comment type="caution">
    <text evidence="21">The sequence shown here is derived from an EMBL/GenBank/DDBJ whole genome shotgun (WGS) entry which is preliminary data.</text>
</comment>
<evidence type="ECO:0000259" key="20">
    <source>
        <dbReference type="Pfam" id="PF23598"/>
    </source>
</evidence>
<feature type="compositionally biased region" description="Acidic residues" evidence="19">
    <location>
        <begin position="1881"/>
        <end position="1890"/>
    </location>
</feature>
<evidence type="ECO:0000256" key="2">
    <source>
        <dbReference type="ARBA" id="ARBA00004236"/>
    </source>
</evidence>
<keyword evidence="18" id="KW-0175">Coiled coil</keyword>
<dbReference type="FunFam" id="3.80.10.10:FF:000383">
    <property type="entry name" value="Leucine-rich repeat receptor protein kinase EMS1"/>
    <property type="match status" value="1"/>
</dbReference>
<keyword evidence="13" id="KW-0067">ATP-binding</keyword>
<keyword evidence="9" id="KW-0732">Signal</keyword>
<feature type="region of interest" description="Disordered" evidence="19">
    <location>
        <begin position="1877"/>
        <end position="1902"/>
    </location>
</feature>
<feature type="compositionally biased region" description="Low complexity" evidence="19">
    <location>
        <begin position="52"/>
        <end position="62"/>
    </location>
</feature>
<dbReference type="SUPFAM" id="SSF52058">
    <property type="entry name" value="L domain-like"/>
    <property type="match status" value="6"/>
</dbReference>
<dbReference type="FunFam" id="3.80.10.10:FF:000400">
    <property type="entry name" value="Nuclear pore complex protein NUP107"/>
    <property type="match status" value="1"/>
</dbReference>
<evidence type="ECO:0000256" key="9">
    <source>
        <dbReference type="ARBA" id="ARBA00022729"/>
    </source>
</evidence>
<protein>
    <recommendedName>
        <fullName evidence="3">non-specific serine/threonine protein kinase</fullName>
        <ecNumber evidence="3">2.7.11.1</ecNumber>
    </recommendedName>
</protein>
<keyword evidence="7" id="KW-0433">Leucine-rich repeat</keyword>
<feature type="compositionally biased region" description="Polar residues" evidence="19">
    <location>
        <begin position="79"/>
        <end position="88"/>
    </location>
</feature>
<dbReference type="InterPro" id="IPR003591">
    <property type="entry name" value="Leu-rich_rpt_typical-subtyp"/>
</dbReference>
<evidence type="ECO:0000256" key="11">
    <source>
        <dbReference type="ARBA" id="ARBA00022741"/>
    </source>
</evidence>
<sequence length="4052" mass="450843">MSDDKKKSEEGGASPSRKSFSLNRMASGGGSDRKLPIQSLTPGSSIVDTQESSSPLSLLGSPTARDNSGREAPDEPDTSESPGFTTVPSPKPNAKPTTPTSAPGDTNPGAVPDSKPKVDTTAKSPSPTPDAVVPKTQQEGSKSLDEDREIVLQAWIKLGGAEEDLIKGSRDNISDWVGTVVDQDSNRVTKLTWSEKGFKDQIPPELGRLSKLLILDLSSQSLSGQIPVEIGNLKELKTLHVEHNALTGEIPDALGECEALEDLGLEKNHLNGPLPKALGNCSKLKMVRVHENENLDGKIPVEFGQCLNLEELSLNGNNLTGGIPKELGNCKKLHILNLQDNNERFIEETPDEVSSLPRMEKIHFNSGIHAQGRLGKDGKFVMNLWESLKGDPKAITMVDGVDVGFDVTKWNLVTVKSGRITRLDWYNQNLSGTINSEISKLDELFYLGIGRNLLNGGIPASIGTMVHLSVIELSNNRLSGPVPDLSKCVDLNQLLLHGNKDLIADEFDTGPLTKLTKLHLPNKELKIMGKLGEDIELVEKVWIALGGEPQVLKNNNVGDVSKWKGVELIGGRVGKLDWKNMDLGGVDIPGDICKISHLEVLDLSENNISGRIPAGIGDLTELKLIKLGQNSLQNSIPDSLKNCEKLEVIHLHNNQLVGNIPDCGKMKQLKVLYLQQNKIQGTIPIRLGECDNLQEIRLGKNELTGSIPKELGSCKHLTELYVQENPDMDHTLPKEIEFRMKKLTRLFLNTGLQIKGKLGDDAEAVLACWTAMGGTEENLKIGAGGDIFKWSNVTVDDKIGRVTELKWERENLNGKIPEAIGKLTKLKLLKLGQNSLTGTIPDEIGQLRELEVLRLFENALTGPIPKAIGKCANLRELRLENNKEDKQGLCQTIPEELGNCKELRFLRLEENNFDGPIPASLGKCIHLEEIHLNNNDLTGAIPPELGMCKELIKLNLQNNDESFSKVVPFEVEKLEKLTRIYLNGDLQIRGKLSDDAEAVLEIWEALGGDEETLRKGEENDVYKWEKVFIEDGRVTKLDWSEQNFKESIPPAIHKLDKLKVLNLSSNKIKDSIPEEIGLLQELTELRLDRNNISGSIPPALGGTEGGTFSSLSLLGMDSDEDYPGCKNLKELHLNYNDLTGEIPESLGNCINLVVLNLNFNSLYGEIPKSLGQCLNLEALLLNKNQLGRREEEKSGIPDSLGRLVKLKRLYLQYNKLTGVIPGALGLCGALEELWLNNNQLEGAIPQGLGECKELQKLYVQENSALFKKNVPSDVDELTSLTNLQVDSNGETSTGLLGRDLKTLKQLWKDMGMKVEILQKGSKYNVKKWFGVTVDDKINRVIELDWSGSSIEAFKKKLAEENDKEDDDEDDDNDTKKEQEASEKEKEGTELGEKVEEVEKNEEVGEIEEVEENVKPDQVEIEQQAVGDKLTGKIPDEIGNLDELQCLNLSQNSLSETIPKTIGKLKELTVLRLDDNKLIGEIPCALGACVSLNVIHLEKNELIGGVPSDLKGCARLSKLYVQENHSGLDILPTVVESIEWLNLVHLNNKEDVKIIGYLGKDAEAVQACWDALGGAPEMLTNGAGNDIFNWSEVTISKGRVTKLNWSEKGLTGEISKEIGNIKMLSELILSRNSLSGEIPITIGQLQNLVKLDLNHNYLSYFYAEIGNCAKLQELNLQQNKLAQELPKDCFHKLSNLKKLFLSNNLLTGEIPEDIGKCVQLEDFRVSKNKLQGDVGSTLEALVNCNALYRIWFNGNPELKDDNVPPSVKGLDALTWLVLPQPKEDGSNNVQPRGNLGKDAENVLKIWKGLGGDTKVLRNDAGDNVEEWANVTVAEAGGVIRVTELDWNKQDLYGNIPKEIGFLKSLKVLNLGQNVKTFKRNDADDDGEDEGDKETTKSLSGTIPEEMGNLSNLKVLRLNGNQFEGQVPKILSNCKMLEELYLDDNKLTGNFPSELGKLPLKKLHVQHNQLDGIIPSELDISKELDLNALAYYDNNDLKAPNRQKPIDVDKSALKMCWKALGGDPAKLFNGEPKDHSKWKGVKVVGYRVTEIDWSNCKLSGNVPPQFRNLSALTLLNLSKNNLQGAIAKELGLLGELQKLIINKNKLSGEIPAEFNKCKELTHLDLSKNQLWGDIPNLDQTALKFLNLEYNDLDGEIPETLGRLNELTHLYLNNNRLSGEFPSELKSLNDLKVLSVHFNGLHGLIPSELEAPDRPQELKLTYGSNFPMNNNKKDYPLTAKKREQVVGKEIEHVKKCWEKMGGPLLLGPSGHLKENHMSLLYRGGGDKDIRMWKGVKIDPETGRVAEIGKQWSLISRSIQSIADKQRSLTHAHLQSGLPAELGGLGDYPGCTALEELSVSNNKLGGEIPKELGSLKQLKVFKINSNEFEGDLPESLGELTNLETFQVDNNALVGKIPKKLDERESLGIHDLQYSANAGLLAETRDGVIKKEMEALEKCWIHMNTKPNEDVSDNSSCTTKLYMGSPSDHSKWKGITIVGYRVTEIALTKLDLSENKLSGEILESLGNCKKLKFLNLSNNELKGEIPEALKMCKALTEISLSSNQLTGDIPSILGKLPELTSIKLNNNSLSGSFPSELGKLNKLKVLHVHYNQLSGKIPKDLDNKPQLIKRDVQKKGNEKELDVDTRPTSKGLDQKSVDTLDLIYGNNHNLSAERRDTDIKGDMAALLVCWKTMQGHEAEIKKQAIAIQSQKRDEEKEKELLVKKQNESLKILYDDVGDKDVSQWKGITVNEKGRVTEIDWSWVSGNKLKGEIPEEIGNLTELTILKLKHNEISGKIPETIGELKQLKELDLQNNQFSEEIPIRLGACENMTILNLRDNKLNGEIPEALCSMVELVKLQLNQNELRGKLPVNLRNLKKLKKLHVHNNKLSGLIPPELDKKPVGALDLVYGNNIPDNKGEEDSERAQPLEAPLREAPVRSDKAAVLKLWAKMTGGGDSNDEDEKKKNPEESLKILYSAGGDKDIWTWTGITINDGRVTEIDWSSRVFEKVKEKAIKEGGKKNAHIYKLKGTFHEAIGNLEELTKLILYGNELTGYIPAKIGDCKKLEVLDLRKNKLMGDGVAAIPRPLGKCSKLSTLCLSHNDLVGKIPQFLGNLKRLTDIKLNHNHFAGELPNELIKLTKLKKLHVHYNQLSGRVPKELDRKPTNALDFVYGNNAVTELICDKGHALAEFELSSRRRCDVCKRNIKAESTIHRCTNPSCDYNLCGVCTVGLRADYREKGLKEDMEDIKTCWKKMFGGKSEAKKEESVEILYHKGGDKDLRKWKGVKVEEDNNNNPRVTEIDWSKCGLNGYVPSDVGNLTALIELKLSDNNLNGPLPQNIGKLKLLQVLDFQNNELISTIPSEFGQLSSLKELYLNNNKLSGSLPPAIGNCKEMVNISLYNNQMGGSLPPSLCELANLKELYLYTNCFSGSLPKSLEKLSKLEVLNITDNLFTGKLPSTLTKLENLKQFRIMGNNFLNAKKKKKKDGAMFSLPEEQHEDEDEVEEEEDEVSMEIPEHFKEMSKKLGSEFVTDWNKNELYLERAEEAIKSIKDDDIRTKVNRLQRELCKHIQKEEQTKVENVFKKLTSIAKRETDRLGKVTAIVLLNYRFRDNGHRYKEIEGIKEKNLNPQITVPGENVERKVELLLSMAVWREKDFQDRLMNDIVDPMNMASSITELCKVYEIDACDYTHDKFGEPIDLVDSRYKFSEEDDNNANFGKETRGKRKKSMAAGRARGRGAGYDTSSNMTSPRGGRSGVQSQSQSGTSTPDGGRGKPDLRQMLSGALSVGSTSPGGSMSQYGTQVYNADDFDDVNPEEIEEQTLVKARFGPPKSYQRALTKEKEGLEKLASGKYEAWNGLRDLNRVTLEFEDPLMLVLAYKAILQKYKVSGLKKKFEAIDVESYEQPPDIHMNLDFGELDSPWLVEVQLMYSSILTIKKELHKFYDIVRATNPRDIMSPLFKDFKTNEDRQIDEKKKLKDRMEREKTNLRAHLIDAFNNHERTRSQSTGTALAAATPTSAGGGQTFEFGEAGNLPAPPGSPLQHDGAKTKAKKRVSMRSSKE</sequence>
<dbReference type="InterPro" id="IPR055414">
    <property type="entry name" value="LRR_R13L4/SHOC2-like"/>
</dbReference>
<dbReference type="PANTHER" id="PTHR48053:SF71">
    <property type="entry name" value="LEUCINE RICH REPEAT FAMILY PROTEIN, EXPRESSED"/>
    <property type="match status" value="1"/>
</dbReference>
<dbReference type="GO" id="GO:0009653">
    <property type="term" value="P:anatomical structure morphogenesis"/>
    <property type="evidence" value="ECO:0007669"/>
    <property type="project" value="UniProtKB-ARBA"/>
</dbReference>
<dbReference type="GO" id="GO:0005524">
    <property type="term" value="F:ATP binding"/>
    <property type="evidence" value="ECO:0007669"/>
    <property type="project" value="UniProtKB-KW"/>
</dbReference>
<evidence type="ECO:0000256" key="3">
    <source>
        <dbReference type="ARBA" id="ARBA00012513"/>
    </source>
</evidence>
<evidence type="ECO:0000256" key="12">
    <source>
        <dbReference type="ARBA" id="ARBA00022777"/>
    </source>
</evidence>
<dbReference type="PANTHER" id="PTHR48053">
    <property type="entry name" value="LEUCINE RICH REPEAT FAMILY PROTEIN, EXPRESSED"/>
    <property type="match status" value="1"/>
</dbReference>
<feature type="compositionally biased region" description="Basic and acidic residues" evidence="19">
    <location>
        <begin position="1"/>
        <end position="10"/>
    </location>
</feature>
<dbReference type="GO" id="GO:0004674">
    <property type="term" value="F:protein serine/threonine kinase activity"/>
    <property type="evidence" value="ECO:0007669"/>
    <property type="project" value="UniProtKB-KW"/>
</dbReference>
<accession>A0A9W7E4H3</accession>
<feature type="region of interest" description="Disordered" evidence="19">
    <location>
        <begin position="1357"/>
        <end position="1405"/>
    </location>
</feature>
<dbReference type="EMBL" id="BLQM01000089">
    <property type="protein sequence ID" value="GMH62053.1"/>
    <property type="molecule type" value="Genomic_DNA"/>
</dbReference>
<evidence type="ECO:0000313" key="21">
    <source>
        <dbReference type="EMBL" id="GMH62053.1"/>
    </source>
</evidence>
<evidence type="ECO:0000256" key="4">
    <source>
        <dbReference type="ARBA" id="ARBA00022475"/>
    </source>
</evidence>
<evidence type="ECO:0000256" key="13">
    <source>
        <dbReference type="ARBA" id="ARBA00022840"/>
    </source>
</evidence>
<feature type="region of interest" description="Disordered" evidence="19">
    <location>
        <begin position="3989"/>
        <end position="4052"/>
    </location>
</feature>
<proteinExistence type="predicted"/>
<keyword evidence="11" id="KW-0547">Nucleotide-binding</keyword>
<evidence type="ECO:0000256" key="5">
    <source>
        <dbReference type="ARBA" id="ARBA00022527"/>
    </source>
</evidence>
<keyword evidence="5" id="KW-0723">Serine/threonine-protein kinase</keyword>
<comment type="subcellular location">
    <subcellularLocation>
        <location evidence="2">Cell membrane</location>
    </subcellularLocation>
    <subcellularLocation>
        <location evidence="1">Membrane</location>
        <topology evidence="1">Single-pass membrane protein</topology>
    </subcellularLocation>
</comment>
<dbReference type="EC" id="2.7.11.1" evidence="3"/>
<evidence type="ECO:0000256" key="18">
    <source>
        <dbReference type="SAM" id="Coils"/>
    </source>
</evidence>
<dbReference type="FunFam" id="3.80.10.10:FF:000041">
    <property type="entry name" value="LRR receptor-like serine/threonine-protein kinase ERECTA"/>
    <property type="match status" value="5"/>
</dbReference>
<name>A0A9W7E4H3_9STRA</name>
<evidence type="ECO:0000256" key="19">
    <source>
        <dbReference type="SAM" id="MobiDB-lite"/>
    </source>
</evidence>
<keyword evidence="12" id="KW-0418">Kinase</keyword>
<feature type="compositionally biased region" description="Polar residues" evidence="19">
    <location>
        <begin position="95"/>
        <end position="104"/>
    </location>
</feature>
<evidence type="ECO:0000256" key="8">
    <source>
        <dbReference type="ARBA" id="ARBA00022679"/>
    </source>
</evidence>
<evidence type="ECO:0000256" key="6">
    <source>
        <dbReference type="ARBA" id="ARBA00022553"/>
    </source>
</evidence>
<feature type="compositionally biased region" description="Acidic residues" evidence="19">
    <location>
        <begin position="3489"/>
        <end position="3503"/>
    </location>
</feature>
<dbReference type="Gene3D" id="3.80.10.10">
    <property type="entry name" value="Ribonuclease Inhibitor"/>
    <property type="match status" value="21"/>
</dbReference>
<feature type="coiled-coil region" evidence="18">
    <location>
        <begin position="3955"/>
        <end position="3985"/>
    </location>
</feature>
<keyword evidence="14" id="KW-0472">Membrane</keyword>
<feature type="compositionally biased region" description="Basic and acidic residues" evidence="19">
    <location>
        <begin position="1373"/>
        <end position="1402"/>
    </location>
</feature>
<dbReference type="SMART" id="SM00365">
    <property type="entry name" value="LRR_SD22"/>
    <property type="match status" value="15"/>
</dbReference>
<dbReference type="InterPro" id="IPR032675">
    <property type="entry name" value="LRR_dom_sf"/>
</dbReference>
<keyword evidence="15" id="KW-0325">Glycoprotein</keyword>
<keyword evidence="10" id="KW-0677">Repeat</keyword>
<dbReference type="FunFam" id="3.80.10.10:FF:000299">
    <property type="entry name" value="Piriformospora indica-insensitive protein 2"/>
    <property type="match status" value="1"/>
</dbReference>
<dbReference type="SUPFAM" id="SSF52047">
    <property type="entry name" value="RNI-like"/>
    <property type="match status" value="2"/>
</dbReference>
<dbReference type="InterPro" id="IPR051716">
    <property type="entry name" value="Plant_RL_S/T_kinase"/>
</dbReference>
<feature type="compositionally biased region" description="Polar residues" evidence="19">
    <location>
        <begin position="38"/>
        <end position="51"/>
    </location>
</feature>
<keyword evidence="6" id="KW-0597">Phosphoprotein</keyword>
<reference evidence="22" key="1">
    <citation type="journal article" date="2023" name="Commun. Biol.">
        <title>Genome analysis of Parmales, the sister group of diatoms, reveals the evolutionary specialization of diatoms from phago-mixotrophs to photoautotrophs.</title>
        <authorList>
            <person name="Ban H."/>
            <person name="Sato S."/>
            <person name="Yoshikawa S."/>
            <person name="Yamada K."/>
            <person name="Nakamura Y."/>
            <person name="Ichinomiya M."/>
            <person name="Sato N."/>
            <person name="Blanc-Mathieu R."/>
            <person name="Endo H."/>
            <person name="Kuwata A."/>
            <person name="Ogata H."/>
        </authorList>
    </citation>
    <scope>NUCLEOTIDE SEQUENCE [LARGE SCALE GENOMIC DNA]</scope>
</reference>
<dbReference type="InterPro" id="IPR001611">
    <property type="entry name" value="Leu-rich_rpt"/>
</dbReference>
<feature type="compositionally biased region" description="Acidic residues" evidence="19">
    <location>
        <begin position="1361"/>
        <end position="1372"/>
    </location>
</feature>
<gene>
    <name evidence="21" type="ORF">TL16_g03398</name>
</gene>
<dbReference type="Proteomes" id="UP001162640">
    <property type="component" value="Unassembled WGS sequence"/>
</dbReference>
<evidence type="ECO:0000256" key="15">
    <source>
        <dbReference type="ARBA" id="ARBA00023180"/>
    </source>
</evidence>
<evidence type="ECO:0000256" key="1">
    <source>
        <dbReference type="ARBA" id="ARBA00004167"/>
    </source>
</evidence>
<dbReference type="Pfam" id="PF13855">
    <property type="entry name" value="LRR_8"/>
    <property type="match status" value="3"/>
</dbReference>
<dbReference type="PROSITE" id="PS51450">
    <property type="entry name" value="LRR"/>
    <property type="match status" value="2"/>
</dbReference>
<organism evidence="21 22">
    <name type="scientific">Triparma laevis f. inornata</name>
    <dbReference type="NCBI Taxonomy" id="1714386"/>
    <lineage>
        <taxon>Eukaryota</taxon>
        <taxon>Sar</taxon>
        <taxon>Stramenopiles</taxon>
        <taxon>Ochrophyta</taxon>
        <taxon>Bolidophyceae</taxon>
        <taxon>Parmales</taxon>
        <taxon>Triparmaceae</taxon>
        <taxon>Triparma</taxon>
    </lineage>
</organism>
<evidence type="ECO:0000313" key="22">
    <source>
        <dbReference type="Proteomes" id="UP001162640"/>
    </source>
</evidence>
<dbReference type="SMART" id="SM00364">
    <property type="entry name" value="LRR_BAC"/>
    <property type="match status" value="8"/>
</dbReference>
<keyword evidence="8" id="KW-0808">Transferase</keyword>
<evidence type="ECO:0000256" key="17">
    <source>
        <dbReference type="ARBA" id="ARBA00048679"/>
    </source>
</evidence>